<dbReference type="Proteomes" id="UP000184085">
    <property type="component" value="Unassembled WGS sequence"/>
</dbReference>
<dbReference type="PROSITE" id="PS51318">
    <property type="entry name" value="TAT"/>
    <property type="match status" value="1"/>
</dbReference>
<evidence type="ECO:0000313" key="2">
    <source>
        <dbReference type="EMBL" id="SCM69347.1"/>
    </source>
</evidence>
<feature type="signal peptide" evidence="1">
    <location>
        <begin position="1"/>
        <end position="28"/>
    </location>
</feature>
<name>A0A1M4N5N4_9RHOB</name>
<keyword evidence="1" id="KW-0732">Signal</keyword>
<dbReference type="RefSeq" id="WP_072708850.1">
    <property type="nucleotide sequence ID" value="NZ_FMJB01000064.1"/>
</dbReference>
<protein>
    <recommendedName>
        <fullName evidence="4">ABC transporter</fullName>
    </recommendedName>
</protein>
<proteinExistence type="predicted"/>
<gene>
    <name evidence="2" type="ORF">KARMA_3585</name>
</gene>
<evidence type="ECO:0000313" key="3">
    <source>
        <dbReference type="Proteomes" id="UP000184085"/>
    </source>
</evidence>
<dbReference type="Gene3D" id="3.10.450.710">
    <property type="entry name" value="Tgt2/MlaC"/>
    <property type="match status" value="1"/>
</dbReference>
<dbReference type="InterPro" id="IPR006311">
    <property type="entry name" value="TAT_signal"/>
</dbReference>
<dbReference type="AlphaFoldDB" id="A0A1M4N5N4"/>
<keyword evidence="3" id="KW-1185">Reference proteome</keyword>
<dbReference type="PANTHER" id="PTHR36573:SF1">
    <property type="entry name" value="INTERMEMBRANE PHOSPHOLIPID TRANSPORT SYSTEM BINDING PROTEIN MLAC"/>
    <property type="match status" value="1"/>
</dbReference>
<evidence type="ECO:0008006" key="4">
    <source>
        <dbReference type="Google" id="ProtNLM"/>
    </source>
</evidence>
<dbReference type="InterPro" id="IPR008869">
    <property type="entry name" value="MlaC/ttg2D"/>
</dbReference>
<organism evidence="2 3">
    <name type="scientific">Donghicola eburneus</name>
    <dbReference type="NCBI Taxonomy" id="393278"/>
    <lineage>
        <taxon>Bacteria</taxon>
        <taxon>Pseudomonadati</taxon>
        <taxon>Pseudomonadota</taxon>
        <taxon>Alphaproteobacteria</taxon>
        <taxon>Rhodobacterales</taxon>
        <taxon>Roseobacteraceae</taxon>
        <taxon>Donghicola</taxon>
    </lineage>
</organism>
<dbReference type="Pfam" id="PF05494">
    <property type="entry name" value="MlaC"/>
    <property type="match status" value="1"/>
</dbReference>
<accession>A0A1M4N5N4</accession>
<evidence type="ECO:0000256" key="1">
    <source>
        <dbReference type="SAM" id="SignalP"/>
    </source>
</evidence>
<reference evidence="3" key="1">
    <citation type="submission" date="2016-09" db="EMBL/GenBank/DDBJ databases">
        <authorList>
            <person name="Wibberg D."/>
        </authorList>
    </citation>
    <scope>NUCLEOTIDE SEQUENCE [LARGE SCALE GENOMIC DNA]</scope>
</reference>
<dbReference type="InterPro" id="IPR042245">
    <property type="entry name" value="Tgt2/MlaC_sf"/>
</dbReference>
<sequence length="200" mass="21631">MLNNSMTRRGVLFGASALSLASALPAFALTEANATKLINSVVGQINSVIASGQSQSAMISQFENIFVRYSDVPTIARYTLGVAARSASGAQLNAFTDAFTGYISRKYGKRFQEFAGGRLEVQQTKAVKSFYEVKTLAYLPNSAPFDVTFLVSDKSGKDLFFNMFIEGVNLLLTEREEIGAMLDRRGGDLNALIADLKKAG</sequence>
<dbReference type="PANTHER" id="PTHR36573">
    <property type="entry name" value="INTERMEMBRANE PHOSPHOLIPID TRANSPORT SYSTEM BINDING PROTEIN MLAC"/>
    <property type="match status" value="1"/>
</dbReference>
<dbReference type="EMBL" id="FMJB01000064">
    <property type="protein sequence ID" value="SCM69347.1"/>
    <property type="molecule type" value="Genomic_DNA"/>
</dbReference>
<feature type="chain" id="PRO_5009906804" description="ABC transporter" evidence="1">
    <location>
        <begin position="29"/>
        <end position="200"/>
    </location>
</feature>